<evidence type="ECO:0000256" key="3">
    <source>
        <dbReference type="ARBA" id="ARBA00022741"/>
    </source>
</evidence>
<proteinExistence type="predicted"/>
<dbReference type="InterPro" id="IPR013562">
    <property type="entry name" value="TmcA/NAT10_N"/>
</dbReference>
<evidence type="ECO:0000256" key="1">
    <source>
        <dbReference type="ARBA" id="ARBA00022679"/>
    </source>
</evidence>
<reference evidence="9 10" key="2">
    <citation type="journal article" date="2017" name="Antonie Van Leeuwenhoek">
        <title>Rhizobium rhizosphaerae sp. nov., a novel species isolated from rice rhizosphere.</title>
        <authorList>
            <person name="Zhao J.J."/>
            <person name="Zhang J."/>
            <person name="Zhang R.J."/>
            <person name="Zhang C.W."/>
            <person name="Yin H.Q."/>
            <person name="Zhang X.X."/>
        </authorList>
    </citation>
    <scope>NUCLEOTIDE SEQUENCE [LARGE SCALE GENOMIC DNA]</scope>
    <source>
        <strain evidence="9 10">ACAM 611</strain>
    </source>
</reference>
<dbReference type="GO" id="GO:0002101">
    <property type="term" value="P:tRNA wobble cytosine modification"/>
    <property type="evidence" value="ECO:0007669"/>
    <property type="project" value="TreeGrafter"/>
</dbReference>
<accession>H5TBC4</accession>
<dbReference type="InterPro" id="IPR000182">
    <property type="entry name" value="GNAT_dom"/>
</dbReference>
<name>H5TBC4_9ALTE</name>
<protein>
    <submittedName>
        <fullName evidence="9">tRNA(Met) cytidine acetyltransferase</fullName>
        <ecNumber evidence="9">2.3.1.193</ecNumber>
    </submittedName>
</protein>
<feature type="domain" description="N-acetyltransferase" evidence="8">
    <location>
        <begin position="431"/>
        <end position="557"/>
    </location>
</feature>
<feature type="domain" description="TmcA/NAT10 N-terminal" evidence="7">
    <location>
        <begin position="52"/>
        <end position="149"/>
    </location>
</feature>
<dbReference type="GO" id="GO:0005524">
    <property type="term" value="F:ATP binding"/>
    <property type="evidence" value="ECO:0007669"/>
    <property type="project" value="UniProtKB-KW"/>
</dbReference>
<dbReference type="RefSeq" id="WP_006004836.1">
    <property type="nucleotide sequence ID" value="NZ_BAET01000013.1"/>
</dbReference>
<dbReference type="GO" id="GO:1990883">
    <property type="term" value="F:18S rRNA cytidine N-acetyltransferase activity"/>
    <property type="evidence" value="ECO:0007669"/>
    <property type="project" value="TreeGrafter"/>
</dbReference>
<keyword evidence="4" id="KW-0067">ATP-binding</keyword>
<dbReference type="SUPFAM" id="SSF55729">
    <property type="entry name" value="Acyl-CoA N-acyltransferases (Nat)"/>
    <property type="match status" value="1"/>
</dbReference>
<dbReference type="Gene3D" id="3.40.50.300">
    <property type="entry name" value="P-loop containing nucleotide triphosphate hydrolases"/>
    <property type="match status" value="1"/>
</dbReference>
<dbReference type="Pfam" id="PF05127">
    <property type="entry name" value="NAT10_TcmA_helicase"/>
    <property type="match status" value="1"/>
</dbReference>
<keyword evidence="5 9" id="KW-0012">Acyltransferase</keyword>
<feature type="domain" description="TcmA/NAT10 helicase" evidence="6">
    <location>
        <begin position="210"/>
        <end position="379"/>
    </location>
</feature>
<comment type="caution">
    <text evidence="9">The sequence shown here is derived from an EMBL/GenBank/DDBJ whole genome shotgun (WGS) entry which is preliminary data.</text>
</comment>
<dbReference type="InterPro" id="IPR027417">
    <property type="entry name" value="P-loop_NTPase"/>
</dbReference>
<dbReference type="PANTHER" id="PTHR10925:SF5">
    <property type="entry name" value="RNA CYTIDINE ACETYLTRANSFERASE"/>
    <property type="match status" value="1"/>
</dbReference>
<keyword evidence="10" id="KW-1185">Reference proteome</keyword>
<keyword evidence="3" id="KW-0547">Nucleotide-binding</keyword>
<dbReference type="InterPro" id="IPR007807">
    <property type="entry name" value="TcmA/NAT10_helicase"/>
</dbReference>
<dbReference type="InterPro" id="IPR016181">
    <property type="entry name" value="Acyl_CoA_acyltransferase"/>
</dbReference>
<dbReference type="SUPFAM" id="SSF52540">
    <property type="entry name" value="P-loop containing nucleoside triphosphate hydrolases"/>
    <property type="match status" value="1"/>
</dbReference>
<evidence type="ECO:0000259" key="7">
    <source>
        <dbReference type="Pfam" id="PF08351"/>
    </source>
</evidence>
<dbReference type="Gene3D" id="3.40.50.11040">
    <property type="match status" value="1"/>
</dbReference>
<evidence type="ECO:0000259" key="6">
    <source>
        <dbReference type="Pfam" id="PF05127"/>
    </source>
</evidence>
<dbReference type="OrthoDB" id="5578851at2"/>
<dbReference type="EC" id="2.3.1.193" evidence="9"/>
<dbReference type="EMBL" id="BAET01000013">
    <property type="protein sequence ID" value="GAB55601.1"/>
    <property type="molecule type" value="Genomic_DNA"/>
</dbReference>
<dbReference type="Pfam" id="PF08351">
    <property type="entry name" value="TmcA_N"/>
    <property type="match status" value="1"/>
</dbReference>
<dbReference type="GO" id="GO:0000049">
    <property type="term" value="F:tRNA binding"/>
    <property type="evidence" value="ECO:0007669"/>
    <property type="project" value="TreeGrafter"/>
</dbReference>
<evidence type="ECO:0000256" key="2">
    <source>
        <dbReference type="ARBA" id="ARBA00022694"/>
    </source>
</evidence>
<keyword evidence="1 9" id="KW-0808">Transferase</keyword>
<dbReference type="InterPro" id="IPR032672">
    <property type="entry name" value="TmcA/NAT10/Kre33"/>
</dbReference>
<evidence type="ECO:0000256" key="5">
    <source>
        <dbReference type="ARBA" id="ARBA00023315"/>
    </source>
</evidence>
<keyword evidence="2" id="KW-0819">tRNA processing</keyword>
<dbReference type="Proteomes" id="UP000053586">
    <property type="component" value="Unassembled WGS sequence"/>
</dbReference>
<dbReference type="AlphaFoldDB" id="H5TBC4"/>
<evidence type="ECO:0000313" key="9">
    <source>
        <dbReference type="EMBL" id="GAB55601.1"/>
    </source>
</evidence>
<dbReference type="PANTHER" id="PTHR10925">
    <property type="entry name" value="N-ACETYLTRANSFERASE 10"/>
    <property type="match status" value="1"/>
</dbReference>
<dbReference type="STRING" id="56804.BAE46_12655"/>
<dbReference type="GO" id="GO:0051391">
    <property type="term" value="P:tRNA acetylation"/>
    <property type="evidence" value="ECO:0007669"/>
    <property type="project" value="TreeGrafter"/>
</dbReference>
<evidence type="ECO:0000256" key="4">
    <source>
        <dbReference type="ARBA" id="ARBA00022840"/>
    </source>
</evidence>
<dbReference type="Gene3D" id="3.40.630.30">
    <property type="match status" value="1"/>
</dbReference>
<sequence length="746" mass="84447">MMPNKEAFTKWLSVKKTGFHHRQFLLLSLPLDEAMFFLEAVVADYKDSSVVSNNLCISHVKHIPLTRYQDYLGQQTNSLIFDARNGFHLNALYASAGMVQAGGIIVVLLASESSYKPNLGPLKFSYGYTPKTSYFTDVFIRHVKKNNGAYVDPTHSFFPSSAISSPLKQAIEHETQTNQQDWQLSKDQTDIETKITQRINAKASTGSVSIILGPRGRGKSSLIGHIASRLSAKVNNQNTPVVVSALKKRQLQRFYDVNTASQAPYEANRNAPLEKHAIQKNEIKFYAMDEITALAPPHSIVIIDELASIAPALLKRTISHFSHCILTGTTDGYEGSGNGFIHRVLPYLVSHKNTHVYTLSKPFRWLKGDTVETCLHSLLGYMPNMGSSTRTAHTTDKSLQSKINKDVLHDVQFGIIDKTILVKSNKLYAQIFTLLSDAHYQTTPNDIVRTLDANDCIIAIAYKNSSHINKANRQVLGVAILFEEGGELLSSLKHDISLGKRRVQGHLSPQALSLYLLDSDLCELKYLRINRIAVKHAHKRLNIGTNLLQFCEQYAHSTNVDCVSVSYGFTSSLYSFWLKNDFTMAKLGHRIDTASGTCSLLMLKPLRDIPKLSKSLLQFRLQIERQYLRETHKRLHTLYQSIYQTFKADFMFTDTVHKQFVNKALKRYLAKDINLEKIAPILLWLLTHDDAHILPISARSIQELILRYHEKGIHKPEKCEIEHVVFSAVSDIFRVYTEQDHLFDYL</sequence>
<evidence type="ECO:0000313" key="10">
    <source>
        <dbReference type="Proteomes" id="UP000053586"/>
    </source>
</evidence>
<reference evidence="9 10" key="1">
    <citation type="journal article" date="2012" name="J. Bacteriol.">
        <title>Genome sequence of proteorhodopsin-containing sea ice bacterium Glaciecola punicea ACAM 611T.</title>
        <authorList>
            <person name="Qin Q.-L."/>
            <person name="Xie B.-B."/>
            <person name="Shu Y.-L."/>
            <person name="Rong J.-C."/>
            <person name="Zhao D.-L."/>
            <person name="Zhang X.-Y."/>
            <person name="Chen X.-L."/>
            <person name="Zhou B.-C."/>
            <person name="Zhanga Y.-Z."/>
        </authorList>
    </citation>
    <scope>NUCLEOTIDE SEQUENCE [LARGE SCALE GENOMIC DNA]</scope>
    <source>
        <strain evidence="9 10">ACAM 611</strain>
    </source>
</reference>
<dbReference type="GO" id="GO:1904812">
    <property type="term" value="P:rRNA acetylation involved in maturation of SSU-rRNA"/>
    <property type="evidence" value="ECO:0007669"/>
    <property type="project" value="TreeGrafter"/>
</dbReference>
<gene>
    <name evidence="9" type="primary">tmcA</name>
    <name evidence="9" type="ORF">GPUN_1480</name>
</gene>
<dbReference type="eggNOG" id="COG1444">
    <property type="taxonomic scope" value="Bacteria"/>
</dbReference>
<evidence type="ECO:0000259" key="8">
    <source>
        <dbReference type="Pfam" id="PF13718"/>
    </source>
</evidence>
<organism evidence="9 10">
    <name type="scientific">Glaciecola punicea ACAM 611</name>
    <dbReference type="NCBI Taxonomy" id="1121923"/>
    <lineage>
        <taxon>Bacteria</taxon>
        <taxon>Pseudomonadati</taxon>
        <taxon>Pseudomonadota</taxon>
        <taxon>Gammaproteobacteria</taxon>
        <taxon>Alteromonadales</taxon>
        <taxon>Alteromonadaceae</taxon>
        <taxon>Glaciecola</taxon>
    </lineage>
</organism>
<dbReference type="Pfam" id="PF13718">
    <property type="entry name" value="GNAT_acetyltr_2"/>
    <property type="match status" value="1"/>
</dbReference>
<dbReference type="GO" id="GO:0051392">
    <property type="term" value="F:tRNA cytidine N4-acetyltransferase activity"/>
    <property type="evidence" value="ECO:0007669"/>
    <property type="project" value="TreeGrafter"/>
</dbReference>